<sequence>MHHLLQLSALLCAVLLQGAICDTLDDPCQIMPQGPPDAHTTIDVQADPTCHNGTFWWNYPRGFIRLHFQHKTSPYFLVCLKDYLGGSIFKLYDVTSDMKHAMPSVTPDSSKEVCTNAHHFGIVILFEASGSMKYMGEVAYRIQPIYPV</sequence>
<comment type="caution">
    <text evidence="2">The sequence shown here is derived from an EMBL/GenBank/DDBJ whole genome shotgun (WGS) entry which is preliminary data.</text>
</comment>
<gene>
    <name evidence="2" type="ORF">ACJMK2_041737</name>
</gene>
<protein>
    <submittedName>
        <fullName evidence="2">Uncharacterized protein</fullName>
    </submittedName>
</protein>
<reference evidence="2 3" key="1">
    <citation type="submission" date="2024-11" db="EMBL/GenBank/DDBJ databases">
        <title>Chromosome-level genome assembly of the freshwater bivalve Anodonta woodiana.</title>
        <authorList>
            <person name="Chen X."/>
        </authorList>
    </citation>
    <scope>NUCLEOTIDE SEQUENCE [LARGE SCALE GENOMIC DNA]</scope>
    <source>
        <strain evidence="2">MN2024</strain>
        <tissue evidence="2">Gills</tissue>
    </source>
</reference>
<evidence type="ECO:0000256" key="1">
    <source>
        <dbReference type="SAM" id="SignalP"/>
    </source>
</evidence>
<feature type="signal peptide" evidence="1">
    <location>
        <begin position="1"/>
        <end position="21"/>
    </location>
</feature>
<evidence type="ECO:0000313" key="3">
    <source>
        <dbReference type="Proteomes" id="UP001634394"/>
    </source>
</evidence>
<feature type="chain" id="PRO_5044852727" evidence="1">
    <location>
        <begin position="22"/>
        <end position="148"/>
    </location>
</feature>
<accession>A0ABD3W548</accession>
<dbReference type="AlphaFoldDB" id="A0ABD3W548"/>
<keyword evidence="1" id="KW-0732">Signal</keyword>
<evidence type="ECO:0000313" key="2">
    <source>
        <dbReference type="EMBL" id="KAL3868999.1"/>
    </source>
</evidence>
<keyword evidence="3" id="KW-1185">Reference proteome</keyword>
<dbReference type="EMBL" id="JBJQND010000008">
    <property type="protein sequence ID" value="KAL3868999.1"/>
    <property type="molecule type" value="Genomic_DNA"/>
</dbReference>
<dbReference type="Proteomes" id="UP001634394">
    <property type="component" value="Unassembled WGS sequence"/>
</dbReference>
<name>A0ABD3W548_SINWO</name>
<organism evidence="2 3">
    <name type="scientific">Sinanodonta woodiana</name>
    <name type="common">Chinese pond mussel</name>
    <name type="synonym">Anodonta woodiana</name>
    <dbReference type="NCBI Taxonomy" id="1069815"/>
    <lineage>
        <taxon>Eukaryota</taxon>
        <taxon>Metazoa</taxon>
        <taxon>Spiralia</taxon>
        <taxon>Lophotrochozoa</taxon>
        <taxon>Mollusca</taxon>
        <taxon>Bivalvia</taxon>
        <taxon>Autobranchia</taxon>
        <taxon>Heteroconchia</taxon>
        <taxon>Palaeoheterodonta</taxon>
        <taxon>Unionida</taxon>
        <taxon>Unionoidea</taxon>
        <taxon>Unionidae</taxon>
        <taxon>Unioninae</taxon>
        <taxon>Sinanodonta</taxon>
    </lineage>
</organism>
<proteinExistence type="predicted"/>